<dbReference type="Pfam" id="PF00443">
    <property type="entry name" value="UCH"/>
    <property type="match status" value="1"/>
</dbReference>
<evidence type="ECO:0000256" key="3">
    <source>
        <dbReference type="ARBA" id="ARBA00012759"/>
    </source>
</evidence>
<dbReference type="WBParaSite" id="Hba_14386">
    <property type="protein sequence ID" value="Hba_14386"/>
    <property type="gene ID" value="Hba_14386"/>
</dbReference>
<evidence type="ECO:0000256" key="4">
    <source>
        <dbReference type="ARBA" id="ARBA00022670"/>
    </source>
</evidence>
<comment type="similarity">
    <text evidence="2">Belongs to the peptidase C19 family.</text>
</comment>
<accession>A0A1I7X9W4</accession>
<feature type="domain" description="USP" evidence="8">
    <location>
        <begin position="1"/>
        <end position="305"/>
    </location>
</feature>
<comment type="catalytic activity">
    <reaction evidence="1">
        <text>Thiol-dependent hydrolysis of ester, thioester, amide, peptide and isopeptide bonds formed by the C-terminal Gly of ubiquitin (a 76-residue protein attached to proteins as an intracellular targeting signal).</text>
        <dbReference type="EC" id="3.4.19.12"/>
    </reaction>
</comment>
<evidence type="ECO:0000256" key="6">
    <source>
        <dbReference type="ARBA" id="ARBA00022801"/>
    </source>
</evidence>
<evidence type="ECO:0000256" key="5">
    <source>
        <dbReference type="ARBA" id="ARBA00022786"/>
    </source>
</evidence>
<dbReference type="EC" id="3.4.19.12" evidence="3"/>
<dbReference type="GO" id="GO:0016579">
    <property type="term" value="P:protein deubiquitination"/>
    <property type="evidence" value="ECO:0007669"/>
    <property type="project" value="InterPro"/>
</dbReference>
<keyword evidence="4" id="KW-0645">Protease</keyword>
<proteinExistence type="inferred from homology"/>
<dbReference type="InterPro" id="IPR028889">
    <property type="entry name" value="USP"/>
</dbReference>
<reference evidence="10" key="1">
    <citation type="submission" date="2016-11" db="UniProtKB">
        <authorList>
            <consortium name="WormBaseParasite"/>
        </authorList>
    </citation>
    <scope>IDENTIFICATION</scope>
</reference>
<dbReference type="InterPro" id="IPR038765">
    <property type="entry name" value="Papain-like_cys_pep_sf"/>
</dbReference>
<evidence type="ECO:0000313" key="9">
    <source>
        <dbReference type="Proteomes" id="UP000095283"/>
    </source>
</evidence>
<dbReference type="InterPro" id="IPR018200">
    <property type="entry name" value="USP_CS"/>
</dbReference>
<evidence type="ECO:0000259" key="8">
    <source>
        <dbReference type="PROSITE" id="PS50235"/>
    </source>
</evidence>
<keyword evidence="5" id="KW-0833">Ubl conjugation pathway</keyword>
<dbReference type="InterPro" id="IPR050185">
    <property type="entry name" value="Ub_carboxyl-term_hydrolase"/>
</dbReference>
<dbReference type="GO" id="GO:0004843">
    <property type="term" value="F:cysteine-type deubiquitinase activity"/>
    <property type="evidence" value="ECO:0007669"/>
    <property type="project" value="UniProtKB-EC"/>
</dbReference>
<dbReference type="GO" id="GO:0006508">
    <property type="term" value="P:proteolysis"/>
    <property type="evidence" value="ECO:0007669"/>
    <property type="project" value="UniProtKB-KW"/>
</dbReference>
<protein>
    <recommendedName>
        <fullName evidence="3">ubiquitinyl hydrolase 1</fullName>
        <ecNumber evidence="3">3.4.19.12</ecNumber>
    </recommendedName>
</protein>
<dbReference type="SUPFAM" id="SSF54001">
    <property type="entry name" value="Cysteine proteinases"/>
    <property type="match status" value="1"/>
</dbReference>
<dbReference type="PROSITE" id="PS00973">
    <property type="entry name" value="USP_2"/>
    <property type="match status" value="1"/>
</dbReference>
<keyword evidence="6" id="KW-0378">Hydrolase</keyword>
<dbReference type="Proteomes" id="UP000095283">
    <property type="component" value="Unplaced"/>
</dbReference>
<dbReference type="Gene3D" id="3.90.70.10">
    <property type="entry name" value="Cysteine proteinases"/>
    <property type="match status" value="1"/>
</dbReference>
<organism evidence="9 10">
    <name type="scientific">Heterorhabditis bacteriophora</name>
    <name type="common">Entomopathogenic nematode worm</name>
    <dbReference type="NCBI Taxonomy" id="37862"/>
    <lineage>
        <taxon>Eukaryota</taxon>
        <taxon>Metazoa</taxon>
        <taxon>Ecdysozoa</taxon>
        <taxon>Nematoda</taxon>
        <taxon>Chromadorea</taxon>
        <taxon>Rhabditida</taxon>
        <taxon>Rhabditina</taxon>
        <taxon>Rhabditomorpha</taxon>
        <taxon>Strongyloidea</taxon>
        <taxon>Heterorhabditidae</taxon>
        <taxon>Heterorhabditis</taxon>
    </lineage>
</organism>
<evidence type="ECO:0000313" key="10">
    <source>
        <dbReference type="WBParaSite" id="Hba_14386"/>
    </source>
</evidence>
<evidence type="ECO:0000256" key="7">
    <source>
        <dbReference type="ARBA" id="ARBA00022807"/>
    </source>
</evidence>
<name>A0A1I7X9W4_HETBA</name>
<keyword evidence="7" id="KW-0788">Thiol protease</keyword>
<dbReference type="PANTHER" id="PTHR21646:SF24">
    <property type="entry name" value="UBIQUITIN CARBOXYL-TERMINAL HYDROLASE"/>
    <property type="match status" value="1"/>
</dbReference>
<evidence type="ECO:0000256" key="1">
    <source>
        <dbReference type="ARBA" id="ARBA00000707"/>
    </source>
</evidence>
<sequence>MVLYSIGVGELSDEIRVLDPSEPIYTEDRNTSIYACQVDYDPITSKLVIVKNQTQTGRSLSLPMVFTLRGPDHLNRGFLADTVLKFITDTFHTAPIDSVVEADDDSMNGEDRDPYKLFVMHGNTAIPFPSGRENSVAWPGGITVHTIVFQWRDQKLFNQYKGADLIDRECSVTTRKDIHLMECIDLFTKQEQLGEEDSWWVLSLHLSVIYLISKLPYCYSSIFREFELNSKLANERHEHVKYDLIAISHHMGGLGGGHYTASALNKTTGKWCIVFDFNDSCVSKTSAPSDPIIGRTPYLLVYRRKETVPDSNFEMETDE</sequence>
<keyword evidence="9" id="KW-1185">Reference proteome</keyword>
<dbReference type="AlphaFoldDB" id="A0A1I7X9W4"/>
<dbReference type="PANTHER" id="PTHR21646">
    <property type="entry name" value="UBIQUITIN CARBOXYL-TERMINAL HYDROLASE"/>
    <property type="match status" value="1"/>
</dbReference>
<dbReference type="PROSITE" id="PS50235">
    <property type="entry name" value="USP_3"/>
    <property type="match status" value="1"/>
</dbReference>
<dbReference type="InterPro" id="IPR001394">
    <property type="entry name" value="Peptidase_C19_UCH"/>
</dbReference>
<evidence type="ECO:0000256" key="2">
    <source>
        <dbReference type="ARBA" id="ARBA00009085"/>
    </source>
</evidence>